<dbReference type="Proteomes" id="UP001620514">
    <property type="component" value="Unassembled WGS sequence"/>
</dbReference>
<sequence length="31" mass="3441">MGKDLFRTEPLMLGYVVTGSPFSLVATLRKL</sequence>
<proteinExistence type="predicted"/>
<evidence type="ECO:0000313" key="1">
    <source>
        <dbReference type="EMBL" id="MFK4442417.1"/>
    </source>
</evidence>
<reference evidence="1 2" key="1">
    <citation type="submission" date="2024-10" db="EMBL/GenBank/DDBJ databases">
        <authorList>
            <person name="Deangelis K."/>
            <person name="Huntemann M."/>
            <person name="Clum A."/>
            <person name="Wang J."/>
            <person name="Palaniappan K."/>
            <person name="Ritter S."/>
            <person name="Chen I.-M."/>
            <person name="Stamatis D."/>
            <person name="Reddy T."/>
            <person name="O'Malley R."/>
            <person name="Daum C."/>
            <person name="Ng V."/>
            <person name="Ivanova N."/>
            <person name="Kyrpides N."/>
            <person name="Woyke T."/>
        </authorList>
    </citation>
    <scope>NUCLEOTIDE SEQUENCE [LARGE SCALE GENOMIC DNA]</scope>
    <source>
        <strain evidence="1 2">GAS97</strain>
    </source>
</reference>
<reference evidence="1 2" key="2">
    <citation type="submission" date="2024-11" db="EMBL/GenBank/DDBJ databases">
        <title>Using genomics to understand microbial adaptation to soil warming.</title>
        <authorList>
            <person name="Deangelis K.M. PhD."/>
        </authorList>
    </citation>
    <scope>NUCLEOTIDE SEQUENCE [LARGE SCALE GENOMIC DNA]</scope>
    <source>
        <strain evidence="1 2">GAS97</strain>
    </source>
</reference>
<name>A0ABW8MFG5_9BURK</name>
<keyword evidence="2" id="KW-1185">Reference proteome</keyword>
<accession>A0ABW8MFG5</accession>
<protein>
    <submittedName>
        <fullName evidence="1">Uncharacterized protein</fullName>
    </submittedName>
</protein>
<comment type="caution">
    <text evidence="1">The sequence shown here is derived from an EMBL/GenBank/DDBJ whole genome shotgun (WGS) entry which is preliminary data.</text>
</comment>
<gene>
    <name evidence="1" type="ORF">ABH943_002433</name>
</gene>
<dbReference type="EMBL" id="JBIYDN010000006">
    <property type="protein sequence ID" value="MFK4442417.1"/>
    <property type="molecule type" value="Genomic_DNA"/>
</dbReference>
<organism evidence="1 2">
    <name type="scientific">Caballeronia udeis</name>
    <dbReference type="NCBI Taxonomy" id="1232866"/>
    <lineage>
        <taxon>Bacteria</taxon>
        <taxon>Pseudomonadati</taxon>
        <taxon>Pseudomonadota</taxon>
        <taxon>Betaproteobacteria</taxon>
        <taxon>Burkholderiales</taxon>
        <taxon>Burkholderiaceae</taxon>
        <taxon>Caballeronia</taxon>
    </lineage>
</organism>
<evidence type="ECO:0000313" key="2">
    <source>
        <dbReference type="Proteomes" id="UP001620514"/>
    </source>
</evidence>